<evidence type="ECO:0000256" key="2">
    <source>
        <dbReference type="ARBA" id="ARBA00023125"/>
    </source>
</evidence>
<dbReference type="InterPro" id="IPR036093">
    <property type="entry name" value="NAC_dom_sf"/>
</dbReference>
<reference evidence="6 7" key="1">
    <citation type="journal article" date="2021" name="Commun. Biol.">
        <title>The genome of Shorea leprosula (Dipterocarpaceae) highlights the ecological relevance of drought in aseasonal tropical rainforests.</title>
        <authorList>
            <person name="Ng K.K.S."/>
            <person name="Kobayashi M.J."/>
            <person name="Fawcett J.A."/>
            <person name="Hatakeyama M."/>
            <person name="Paape T."/>
            <person name="Ng C.H."/>
            <person name="Ang C.C."/>
            <person name="Tnah L.H."/>
            <person name="Lee C.T."/>
            <person name="Nishiyama T."/>
            <person name="Sese J."/>
            <person name="O'Brien M.J."/>
            <person name="Copetti D."/>
            <person name="Mohd Noor M.I."/>
            <person name="Ong R.C."/>
            <person name="Putra M."/>
            <person name="Sireger I.Z."/>
            <person name="Indrioko S."/>
            <person name="Kosugi Y."/>
            <person name="Izuno A."/>
            <person name="Isagi Y."/>
            <person name="Lee S.L."/>
            <person name="Shimizu K.K."/>
        </authorList>
    </citation>
    <scope>NUCLEOTIDE SEQUENCE [LARGE SCALE GENOMIC DNA]</scope>
    <source>
        <strain evidence="6">214</strain>
    </source>
</reference>
<evidence type="ECO:0000313" key="6">
    <source>
        <dbReference type="EMBL" id="GKV37306.1"/>
    </source>
</evidence>
<keyword evidence="7" id="KW-1185">Reference proteome</keyword>
<dbReference type="PROSITE" id="PS51005">
    <property type="entry name" value="NAC"/>
    <property type="match status" value="1"/>
</dbReference>
<dbReference type="Proteomes" id="UP001054252">
    <property type="component" value="Unassembled WGS sequence"/>
</dbReference>
<dbReference type="GO" id="GO:0006355">
    <property type="term" value="P:regulation of DNA-templated transcription"/>
    <property type="evidence" value="ECO:0007669"/>
    <property type="project" value="InterPro"/>
</dbReference>
<dbReference type="SUPFAM" id="SSF101941">
    <property type="entry name" value="NAC domain"/>
    <property type="match status" value="1"/>
</dbReference>
<sequence>MSNLSSSTVSNRSNAVGFRFHPSDEELISFYLTNMVLGRDSVVQDITNVGDICEYEPWELPRLSALESDDEVWYFFCKPNHKYKNSTRSNRTTNKGYWKATGKQRKIKAENSTRDVIGKKKTLVFYLGSIRNGDGKRTSWVMHEYELTSNIPNQTSFVLCKLKKKDDAPGDEYLPSYHPTPVAVEDENEIPRGTFDIYEAGAEQNVRTADEDVYGYMNSLPPLQPQMYYQEQQASSSWNYPYGLSSGYDATQNHYPPSINGWEDEFCSSFFAGYPEAYPGEGSNHHN</sequence>
<evidence type="ECO:0000256" key="4">
    <source>
        <dbReference type="ARBA" id="ARBA00023242"/>
    </source>
</evidence>
<dbReference type="Gene3D" id="2.170.150.80">
    <property type="entry name" value="NAC domain"/>
    <property type="match status" value="1"/>
</dbReference>
<dbReference type="GO" id="GO:0003677">
    <property type="term" value="F:DNA binding"/>
    <property type="evidence" value="ECO:0007669"/>
    <property type="project" value="UniProtKB-KW"/>
</dbReference>
<name>A0AAV5LIX3_9ROSI</name>
<dbReference type="AlphaFoldDB" id="A0AAV5LIX3"/>
<keyword evidence="4" id="KW-0539">Nucleus</keyword>
<dbReference type="EMBL" id="BPVZ01000121">
    <property type="protein sequence ID" value="GKV37306.1"/>
    <property type="molecule type" value="Genomic_DNA"/>
</dbReference>
<evidence type="ECO:0000259" key="5">
    <source>
        <dbReference type="PROSITE" id="PS51005"/>
    </source>
</evidence>
<dbReference type="PANTHER" id="PTHR31744">
    <property type="entry name" value="PROTEIN CUP-SHAPED COTYLEDON 2-RELATED"/>
    <property type="match status" value="1"/>
</dbReference>
<evidence type="ECO:0000256" key="1">
    <source>
        <dbReference type="ARBA" id="ARBA00023015"/>
    </source>
</evidence>
<organism evidence="6 7">
    <name type="scientific">Rubroshorea leprosula</name>
    <dbReference type="NCBI Taxonomy" id="152421"/>
    <lineage>
        <taxon>Eukaryota</taxon>
        <taxon>Viridiplantae</taxon>
        <taxon>Streptophyta</taxon>
        <taxon>Embryophyta</taxon>
        <taxon>Tracheophyta</taxon>
        <taxon>Spermatophyta</taxon>
        <taxon>Magnoliopsida</taxon>
        <taxon>eudicotyledons</taxon>
        <taxon>Gunneridae</taxon>
        <taxon>Pentapetalae</taxon>
        <taxon>rosids</taxon>
        <taxon>malvids</taxon>
        <taxon>Malvales</taxon>
        <taxon>Dipterocarpaceae</taxon>
        <taxon>Rubroshorea</taxon>
    </lineage>
</organism>
<keyword evidence="2" id="KW-0238">DNA-binding</keyword>
<evidence type="ECO:0000256" key="3">
    <source>
        <dbReference type="ARBA" id="ARBA00023163"/>
    </source>
</evidence>
<protein>
    <recommendedName>
        <fullName evidence="5">NAC domain-containing protein</fullName>
    </recommendedName>
</protein>
<keyword evidence="1" id="KW-0805">Transcription regulation</keyword>
<gene>
    <name evidence="6" type="ORF">SLEP1_g45348</name>
</gene>
<accession>A0AAV5LIX3</accession>
<dbReference type="PANTHER" id="PTHR31744:SF210">
    <property type="entry name" value="NAC DOMAIN-CONTAINING PROTEIN 86-LIKE"/>
    <property type="match status" value="1"/>
</dbReference>
<feature type="domain" description="NAC" evidence="5">
    <location>
        <begin position="14"/>
        <end position="165"/>
    </location>
</feature>
<proteinExistence type="predicted"/>
<keyword evidence="3" id="KW-0804">Transcription</keyword>
<dbReference type="InterPro" id="IPR003441">
    <property type="entry name" value="NAC-dom"/>
</dbReference>
<evidence type="ECO:0000313" key="7">
    <source>
        <dbReference type="Proteomes" id="UP001054252"/>
    </source>
</evidence>
<dbReference type="Pfam" id="PF02365">
    <property type="entry name" value="NAM"/>
    <property type="match status" value="1"/>
</dbReference>
<comment type="caution">
    <text evidence="6">The sequence shown here is derived from an EMBL/GenBank/DDBJ whole genome shotgun (WGS) entry which is preliminary data.</text>
</comment>